<dbReference type="EMBL" id="JAVQLW010000002">
    <property type="protein sequence ID" value="MDS9468848.1"/>
    <property type="molecule type" value="Genomic_DNA"/>
</dbReference>
<reference evidence="3" key="1">
    <citation type="submission" date="2023-07" db="EMBL/GenBank/DDBJ databases">
        <title>Paracoccus sp. MBLB3053 whole genome sequence.</title>
        <authorList>
            <person name="Hwang C.Y."/>
            <person name="Cho E.-S."/>
            <person name="Seo M.-J."/>
        </authorList>
    </citation>
    <scope>NUCLEOTIDE SEQUENCE [LARGE SCALE GENOMIC DNA]</scope>
    <source>
        <strain evidence="3">MBLB3053</strain>
    </source>
</reference>
<feature type="region of interest" description="Disordered" evidence="1">
    <location>
        <begin position="24"/>
        <end position="72"/>
    </location>
</feature>
<dbReference type="Proteomes" id="UP001269144">
    <property type="component" value="Unassembled WGS sequence"/>
</dbReference>
<proteinExistence type="predicted"/>
<evidence type="ECO:0000313" key="3">
    <source>
        <dbReference type="Proteomes" id="UP001269144"/>
    </source>
</evidence>
<evidence type="ECO:0000256" key="1">
    <source>
        <dbReference type="SAM" id="MobiDB-lite"/>
    </source>
</evidence>
<name>A0ABU2HUW7_9RHOB</name>
<keyword evidence="3" id="KW-1185">Reference proteome</keyword>
<organism evidence="2 3">
    <name type="scientific">Paracoccus aurantius</name>
    <dbReference type="NCBI Taxonomy" id="3073814"/>
    <lineage>
        <taxon>Bacteria</taxon>
        <taxon>Pseudomonadati</taxon>
        <taxon>Pseudomonadota</taxon>
        <taxon>Alphaproteobacteria</taxon>
        <taxon>Rhodobacterales</taxon>
        <taxon>Paracoccaceae</taxon>
        <taxon>Paracoccus</taxon>
    </lineage>
</organism>
<evidence type="ECO:0000313" key="2">
    <source>
        <dbReference type="EMBL" id="MDS9468848.1"/>
    </source>
</evidence>
<protein>
    <submittedName>
        <fullName evidence="2">Uncharacterized protein</fullName>
    </submittedName>
</protein>
<comment type="caution">
    <text evidence="2">The sequence shown here is derived from an EMBL/GenBank/DDBJ whole genome shotgun (WGS) entry which is preliminary data.</text>
</comment>
<gene>
    <name evidence="2" type="ORF">RGQ15_14880</name>
</gene>
<accession>A0ABU2HUW7</accession>
<sequence>MRHKLLRLGLGIAVGLLLKAALDARRSRLSPPQPEQIRDAGPDAMDEPPETWDRVDEQGDESFPASDPPANY</sequence>
<dbReference type="RefSeq" id="WP_311161278.1">
    <property type="nucleotide sequence ID" value="NZ_JAVQLW010000002.1"/>
</dbReference>